<proteinExistence type="predicted"/>
<protein>
    <submittedName>
        <fullName evidence="4">Acyltransferase 3</fullName>
    </submittedName>
</protein>
<feature type="transmembrane region" description="Helical" evidence="2">
    <location>
        <begin position="124"/>
        <end position="150"/>
    </location>
</feature>
<feature type="transmembrane region" description="Helical" evidence="2">
    <location>
        <begin position="448"/>
        <end position="469"/>
    </location>
</feature>
<keyword evidence="2" id="KW-1133">Transmembrane helix</keyword>
<feature type="transmembrane region" description="Helical" evidence="2">
    <location>
        <begin position="481"/>
        <end position="504"/>
    </location>
</feature>
<dbReference type="AlphaFoldDB" id="A0A167YJ68"/>
<reference evidence="4 5" key="1">
    <citation type="journal article" date="2016" name="Genome Biol. Evol.">
        <title>Divergent and convergent evolution of fungal pathogenicity.</title>
        <authorList>
            <person name="Shang Y."/>
            <person name="Xiao G."/>
            <person name="Zheng P."/>
            <person name="Cen K."/>
            <person name="Zhan S."/>
            <person name="Wang C."/>
        </authorList>
    </citation>
    <scope>NUCLEOTIDE SEQUENCE [LARGE SCALE GENOMIC DNA]</scope>
    <source>
        <strain evidence="4 5">RCEF 1005</strain>
    </source>
</reference>
<feature type="transmembrane region" description="Helical" evidence="2">
    <location>
        <begin position="82"/>
        <end position="104"/>
    </location>
</feature>
<keyword evidence="4" id="KW-0012">Acyltransferase</keyword>
<keyword evidence="4" id="KW-0808">Transferase</keyword>
<dbReference type="OrthoDB" id="5819582at2759"/>
<dbReference type="InterPro" id="IPR002656">
    <property type="entry name" value="Acyl_transf_3_dom"/>
</dbReference>
<feature type="transmembrane region" description="Helical" evidence="2">
    <location>
        <begin position="182"/>
        <end position="202"/>
    </location>
</feature>
<dbReference type="InterPro" id="IPR050879">
    <property type="entry name" value="Acyltransferase_3"/>
</dbReference>
<keyword evidence="2" id="KW-0812">Transmembrane</keyword>
<feature type="transmembrane region" description="Helical" evidence="2">
    <location>
        <begin position="266"/>
        <end position="285"/>
    </location>
</feature>
<accession>A0A167YJ68</accession>
<dbReference type="STRING" id="1081108.A0A167YJ68"/>
<feature type="compositionally biased region" description="Low complexity" evidence="1">
    <location>
        <begin position="54"/>
        <end position="63"/>
    </location>
</feature>
<feature type="compositionally biased region" description="Polar residues" evidence="1">
    <location>
        <begin position="65"/>
        <end position="79"/>
    </location>
</feature>
<evidence type="ECO:0000313" key="5">
    <source>
        <dbReference type="Proteomes" id="UP000076881"/>
    </source>
</evidence>
<dbReference type="PANTHER" id="PTHR23028">
    <property type="entry name" value="ACETYLTRANSFERASE"/>
    <property type="match status" value="1"/>
</dbReference>
<dbReference type="Proteomes" id="UP000076881">
    <property type="component" value="Unassembled WGS sequence"/>
</dbReference>
<organism evidence="4 5">
    <name type="scientific">Akanthomyces lecanii RCEF 1005</name>
    <dbReference type="NCBI Taxonomy" id="1081108"/>
    <lineage>
        <taxon>Eukaryota</taxon>
        <taxon>Fungi</taxon>
        <taxon>Dikarya</taxon>
        <taxon>Ascomycota</taxon>
        <taxon>Pezizomycotina</taxon>
        <taxon>Sordariomycetes</taxon>
        <taxon>Hypocreomycetidae</taxon>
        <taxon>Hypocreales</taxon>
        <taxon>Cordycipitaceae</taxon>
        <taxon>Akanthomyces</taxon>
        <taxon>Cordyceps confragosa</taxon>
    </lineage>
</organism>
<dbReference type="EMBL" id="AZHF01000013">
    <property type="protein sequence ID" value="OAA66381.1"/>
    <property type="molecule type" value="Genomic_DNA"/>
</dbReference>
<sequence>MDPRNEKRDLLLPPETQTMYDTAVLCGRYLKNRAASVSKAVRSTGAVASHLTSPRRSSSPGGRANQHTTTTPKPSRGQSATAYLSGVRGIAAVIVFIFHSTWAYSRIVEDGYGWHAEEGENLHILQLPFVRLVHAGHAMVGIFFLIGGYVNAMKPLRLMREHRQAELAPAVASSLLRRGVRLWLPALAATFTTALLTYAGVFEPARHNIDTLEGVFNWADFHPGRQDTLMGTLRDWRQQMIQLIDPWTQPFWTHYDPHLWTVPLEFRASLIVSLSLSAVACCRVGPRLAIMTLLTVFSLRFDRWEVVLFMTGAMLAELDLMRRDAAAKAAMPPPMADSLGIDDEDVEAKREDVPRRPPRAERRMIQGLGIMLLALAGMYLMSCPPAHPEETPGFMLVWEWLVPSWTGDGKRYVHGAGAVLFLVAVSSSATLQRPFLTSTAQYLGTISYSLYIVHGPVLHAVGYVVTPWMLARTGDETDRDWATAMVLSGAFNFAVTLCVADVFYRFVDVGSVRVAAAFQRMCSMGGY</sequence>
<feature type="domain" description="Acyltransferase 3" evidence="3">
    <location>
        <begin position="82"/>
        <end position="503"/>
    </location>
</feature>
<keyword evidence="2" id="KW-0472">Membrane</keyword>
<dbReference type="GO" id="GO:0016747">
    <property type="term" value="F:acyltransferase activity, transferring groups other than amino-acyl groups"/>
    <property type="evidence" value="ECO:0007669"/>
    <property type="project" value="InterPro"/>
</dbReference>
<feature type="region of interest" description="Disordered" evidence="1">
    <location>
        <begin position="332"/>
        <end position="356"/>
    </location>
</feature>
<feature type="region of interest" description="Disordered" evidence="1">
    <location>
        <begin position="46"/>
        <end position="79"/>
    </location>
</feature>
<dbReference type="PANTHER" id="PTHR23028:SF134">
    <property type="entry name" value="PUTATIVE (AFU_ORTHOLOGUE AFUA_4G08520)-RELATED"/>
    <property type="match status" value="1"/>
</dbReference>
<evidence type="ECO:0000256" key="2">
    <source>
        <dbReference type="SAM" id="Phobius"/>
    </source>
</evidence>
<comment type="caution">
    <text evidence="4">The sequence shown here is derived from an EMBL/GenBank/DDBJ whole genome shotgun (WGS) entry which is preliminary data.</text>
</comment>
<evidence type="ECO:0000313" key="4">
    <source>
        <dbReference type="EMBL" id="OAA66381.1"/>
    </source>
</evidence>
<evidence type="ECO:0000259" key="3">
    <source>
        <dbReference type="Pfam" id="PF01757"/>
    </source>
</evidence>
<keyword evidence="5" id="KW-1185">Reference proteome</keyword>
<feature type="transmembrane region" description="Helical" evidence="2">
    <location>
        <begin position="364"/>
        <end position="382"/>
    </location>
</feature>
<feature type="compositionally biased region" description="Basic and acidic residues" evidence="1">
    <location>
        <begin position="347"/>
        <end position="356"/>
    </location>
</feature>
<name>A0A167YJ68_CORDF</name>
<dbReference type="Pfam" id="PF01757">
    <property type="entry name" value="Acyl_transf_3"/>
    <property type="match status" value="1"/>
</dbReference>
<feature type="transmembrane region" description="Helical" evidence="2">
    <location>
        <begin position="412"/>
        <end position="436"/>
    </location>
</feature>
<evidence type="ECO:0000256" key="1">
    <source>
        <dbReference type="SAM" id="MobiDB-lite"/>
    </source>
</evidence>
<gene>
    <name evidence="4" type="ORF">LEL_10480</name>
</gene>